<sequence>MTVNRKLITVNKIMRLTHQEVSIIKAAVNRRDPEAKTYLFGSRTDDGKRGGDMDLLVMSEKIDAGDKTTIITDIIMELHDRLGEQKIDMVVAADASRPFVRIALEQGVAL</sequence>
<name>A0A450TN90_9GAMM</name>
<reference evidence="2" key="1">
    <citation type="submission" date="2019-02" db="EMBL/GenBank/DDBJ databases">
        <authorList>
            <person name="Gruber-Vodicka R. H."/>
            <person name="Seah K. B. B."/>
        </authorList>
    </citation>
    <scope>NUCLEOTIDE SEQUENCE</scope>
    <source>
        <strain evidence="2">BECK_BZ131</strain>
    </source>
</reference>
<dbReference type="GO" id="GO:0016740">
    <property type="term" value="F:transferase activity"/>
    <property type="evidence" value="ECO:0007669"/>
    <property type="project" value="UniProtKB-KW"/>
</dbReference>
<dbReference type="SUPFAM" id="SSF81301">
    <property type="entry name" value="Nucleotidyltransferase"/>
    <property type="match status" value="1"/>
</dbReference>
<evidence type="ECO:0000313" key="2">
    <source>
        <dbReference type="EMBL" id="VFJ69230.1"/>
    </source>
</evidence>
<organism evidence="2">
    <name type="scientific">Candidatus Kentrum sp. FW</name>
    <dbReference type="NCBI Taxonomy" id="2126338"/>
    <lineage>
        <taxon>Bacteria</taxon>
        <taxon>Pseudomonadati</taxon>
        <taxon>Pseudomonadota</taxon>
        <taxon>Gammaproteobacteria</taxon>
        <taxon>Candidatus Kentrum</taxon>
    </lineage>
</organism>
<feature type="domain" description="Polymerase beta nucleotidyltransferase" evidence="1">
    <location>
        <begin position="28"/>
        <end position="109"/>
    </location>
</feature>
<dbReference type="AlphaFoldDB" id="A0A450TN90"/>
<gene>
    <name evidence="2" type="ORF">BECKFW1821C_GA0114237_101821</name>
</gene>
<accession>A0A450TN90</accession>
<dbReference type="InterPro" id="IPR043519">
    <property type="entry name" value="NT_sf"/>
</dbReference>
<dbReference type="EMBL" id="CAADFE010000018">
    <property type="protein sequence ID" value="VFJ69230.1"/>
    <property type="molecule type" value="Genomic_DNA"/>
</dbReference>
<keyword evidence="2" id="KW-0808">Transferase</keyword>
<dbReference type="Gene3D" id="3.30.460.10">
    <property type="entry name" value="Beta Polymerase, domain 2"/>
    <property type="match status" value="1"/>
</dbReference>
<protein>
    <submittedName>
        <fullName evidence="2">Nucleotidyltransferase domain-containing protein</fullName>
    </submittedName>
</protein>
<dbReference type="Pfam" id="PF18765">
    <property type="entry name" value="Polbeta"/>
    <property type="match status" value="1"/>
</dbReference>
<proteinExistence type="predicted"/>
<dbReference type="InterPro" id="IPR041633">
    <property type="entry name" value="Polbeta"/>
</dbReference>
<evidence type="ECO:0000259" key="1">
    <source>
        <dbReference type="Pfam" id="PF18765"/>
    </source>
</evidence>